<protein>
    <submittedName>
        <fullName evidence="2">Uncharacterized protein</fullName>
    </submittedName>
</protein>
<organism evidence="2 3">
    <name type="scientific">Dictyocaulus viviparus</name>
    <name type="common">Bovine lungworm</name>
    <dbReference type="NCBI Taxonomy" id="29172"/>
    <lineage>
        <taxon>Eukaryota</taxon>
        <taxon>Metazoa</taxon>
        <taxon>Ecdysozoa</taxon>
        <taxon>Nematoda</taxon>
        <taxon>Chromadorea</taxon>
        <taxon>Rhabditida</taxon>
        <taxon>Rhabditina</taxon>
        <taxon>Rhabditomorpha</taxon>
        <taxon>Strongyloidea</taxon>
        <taxon>Metastrongylidae</taxon>
        <taxon>Dictyocaulus</taxon>
    </lineage>
</organism>
<evidence type="ECO:0000313" key="3">
    <source>
        <dbReference type="Proteomes" id="UP000053766"/>
    </source>
</evidence>
<reference evidence="3" key="2">
    <citation type="journal article" date="2016" name="Sci. Rep.">
        <title>Dictyocaulus viviparus genome, variome and transcriptome elucidate lungworm biology and support future intervention.</title>
        <authorList>
            <person name="McNulty S.N."/>
            <person name="Strube C."/>
            <person name="Rosa B.A."/>
            <person name="Martin J.C."/>
            <person name="Tyagi R."/>
            <person name="Choi Y.J."/>
            <person name="Wang Q."/>
            <person name="Hallsworth Pepin K."/>
            <person name="Zhang X."/>
            <person name="Ozersky P."/>
            <person name="Wilson R.K."/>
            <person name="Sternberg P.W."/>
            <person name="Gasser R.B."/>
            <person name="Mitreva M."/>
        </authorList>
    </citation>
    <scope>NUCLEOTIDE SEQUENCE [LARGE SCALE GENOMIC DNA]</scope>
    <source>
        <strain evidence="3">HannoverDv2000</strain>
    </source>
</reference>
<name>A0A0D8XPZ1_DICVI</name>
<dbReference type="Proteomes" id="UP000053766">
    <property type="component" value="Unassembled WGS sequence"/>
</dbReference>
<sequence>MKRGCSFVGTNNSGTSHRGGGLNSRCLSRRMRKTTREHPATNSQFKRVSTSPRVRSQADSYRNLSFLQSTTAIQYQREERPKATTFKKTYMLVMMTKWCRTDRMTYDNDNDINFRKLCKPGNGGNALLGVPPALIVGSFLRCLLRPSANATASSGRRPVSTHSSNNKCFS</sequence>
<dbReference type="EMBL" id="KN716340">
    <property type="protein sequence ID" value="KJH46688.1"/>
    <property type="molecule type" value="Genomic_DNA"/>
</dbReference>
<gene>
    <name evidence="2" type="ORF">DICVIV_07252</name>
</gene>
<accession>A0A0D8XPZ1</accession>
<keyword evidence="3" id="KW-1185">Reference proteome</keyword>
<feature type="region of interest" description="Disordered" evidence="1">
    <location>
        <begin position="34"/>
        <end position="53"/>
    </location>
</feature>
<evidence type="ECO:0000313" key="2">
    <source>
        <dbReference type="EMBL" id="KJH46688.1"/>
    </source>
</evidence>
<proteinExistence type="predicted"/>
<evidence type="ECO:0000256" key="1">
    <source>
        <dbReference type="SAM" id="MobiDB-lite"/>
    </source>
</evidence>
<feature type="region of interest" description="Disordered" evidence="1">
    <location>
        <begin position="150"/>
        <end position="170"/>
    </location>
</feature>
<reference evidence="2 3" key="1">
    <citation type="submission" date="2013-11" db="EMBL/GenBank/DDBJ databases">
        <title>Draft genome of the bovine lungworm Dictyocaulus viviparus.</title>
        <authorList>
            <person name="Mitreva M."/>
        </authorList>
    </citation>
    <scope>NUCLEOTIDE SEQUENCE [LARGE SCALE GENOMIC DNA]</scope>
    <source>
        <strain evidence="2 3">HannoverDv2000</strain>
    </source>
</reference>
<feature type="compositionally biased region" description="Polar residues" evidence="1">
    <location>
        <begin position="40"/>
        <end position="53"/>
    </location>
</feature>
<dbReference type="AlphaFoldDB" id="A0A0D8XPZ1"/>
<feature type="region of interest" description="Disordered" evidence="1">
    <location>
        <begin position="1"/>
        <end position="23"/>
    </location>
</feature>